<proteinExistence type="predicted"/>
<protein>
    <submittedName>
        <fullName evidence="1">Uncharacterized protein</fullName>
    </submittedName>
</protein>
<reference evidence="1 2" key="1">
    <citation type="submission" date="2016-08" db="EMBL/GenBank/DDBJ databases">
        <authorList>
            <person name="Loux V."/>
            <person name="Rue O."/>
        </authorList>
    </citation>
    <scope>NUCLEOTIDE SEQUENCE [LARGE SCALE GENOMIC DNA]</scope>
    <source>
        <strain evidence="1 2">AFSSA_08CEB44bac</strain>
    </source>
</reference>
<evidence type="ECO:0000313" key="2">
    <source>
        <dbReference type="Proteomes" id="UP000242164"/>
    </source>
</evidence>
<dbReference type="EMBL" id="FMIK01000076">
    <property type="protein sequence ID" value="SCM08731.1"/>
    <property type="molecule type" value="Genomic_DNA"/>
</dbReference>
<dbReference type="Proteomes" id="UP000242164">
    <property type="component" value="Unassembled WGS sequence"/>
</dbReference>
<organism evidence="1 2">
    <name type="scientific">Bacillus cytotoxicus</name>
    <dbReference type="NCBI Taxonomy" id="580165"/>
    <lineage>
        <taxon>Bacteria</taxon>
        <taxon>Bacillati</taxon>
        <taxon>Bacillota</taxon>
        <taxon>Bacilli</taxon>
        <taxon>Bacillales</taxon>
        <taxon>Bacillaceae</taxon>
        <taxon>Bacillus</taxon>
        <taxon>Bacillus cereus group</taxon>
    </lineage>
</organism>
<gene>
    <name evidence="1" type="ORF">BCB44BAC_04667</name>
</gene>
<sequence>MEYIALCNIGNNFTEGHIYKIERHPMMSYFINVAIDDNGEEYNLSDMEVVTYFKKRK</sequence>
<dbReference type="RefSeq" id="WP_176371980.1">
    <property type="nucleotide sequence ID" value="NZ_CP066179.1"/>
</dbReference>
<evidence type="ECO:0000313" key="1">
    <source>
        <dbReference type="EMBL" id="SCM08731.1"/>
    </source>
</evidence>
<comment type="caution">
    <text evidence="1">The sequence shown here is derived from an EMBL/GenBank/DDBJ whole genome shotgun (WGS) entry which is preliminary data.</text>
</comment>
<dbReference type="AlphaFoldDB" id="A0AAX2CP23"/>
<accession>A0AAX2CP23</accession>
<name>A0AAX2CP23_9BACI</name>